<evidence type="ECO:0000256" key="1">
    <source>
        <dbReference type="SAM" id="Phobius"/>
    </source>
</evidence>
<evidence type="ECO:0000313" key="4">
    <source>
        <dbReference type="EMBL" id="TCO21446.1"/>
    </source>
</evidence>
<reference evidence="6" key="2">
    <citation type="journal article" date="2019" name="Int. J. Syst. Evol. Microbiol.">
        <title>The Global Catalogue of Microorganisms (GCM) 10K type strain sequencing project: providing services to taxonomists for standard genome sequencing and annotation.</title>
        <authorList>
            <consortium name="The Broad Institute Genomics Platform"/>
            <consortium name="The Broad Institute Genome Sequencing Center for Infectious Disease"/>
            <person name="Wu L."/>
            <person name="Ma J."/>
        </authorList>
    </citation>
    <scope>NUCLEOTIDE SEQUENCE [LARGE SCALE GENOMIC DNA]</scope>
    <source>
        <strain evidence="6">CGMCC 1.15644</strain>
    </source>
</reference>
<dbReference type="OrthoDB" id="1523584at2"/>
<proteinExistence type="predicted"/>
<feature type="domain" description="Outer membrane protein beta-barrel" evidence="2">
    <location>
        <begin position="183"/>
        <end position="332"/>
    </location>
</feature>
<dbReference type="Proteomes" id="UP000622648">
    <property type="component" value="Unassembled WGS sequence"/>
</dbReference>
<dbReference type="RefSeq" id="WP_132534808.1">
    <property type="nucleotide sequence ID" value="NZ_BMJO01000001.1"/>
</dbReference>
<reference evidence="4 5" key="3">
    <citation type="submission" date="2019-03" db="EMBL/GenBank/DDBJ databases">
        <title>Genomic Encyclopedia of Type Strains, Phase IV (KMG-IV): sequencing the most valuable type-strain genomes for metagenomic binning, comparative biology and taxonomic classification.</title>
        <authorList>
            <person name="Goeker M."/>
        </authorList>
    </citation>
    <scope>NUCLEOTIDE SEQUENCE [LARGE SCALE GENOMIC DNA]</scope>
    <source>
        <strain evidence="4 5">DSM 103236</strain>
    </source>
</reference>
<gene>
    <name evidence="4" type="ORF">EV200_10737</name>
    <name evidence="3" type="ORF">GCM10011413_00340</name>
</gene>
<dbReference type="EMBL" id="SLWO01000007">
    <property type="protein sequence ID" value="TCO21446.1"/>
    <property type="molecule type" value="Genomic_DNA"/>
</dbReference>
<accession>A0A4V2RYR0</accession>
<reference evidence="3" key="4">
    <citation type="submission" date="2024-05" db="EMBL/GenBank/DDBJ databases">
        <authorList>
            <person name="Sun Q."/>
            <person name="Zhou Y."/>
        </authorList>
    </citation>
    <scope>NUCLEOTIDE SEQUENCE</scope>
    <source>
        <strain evidence="3">CGMCC 1.15644</strain>
    </source>
</reference>
<evidence type="ECO:0000313" key="5">
    <source>
        <dbReference type="Proteomes" id="UP000295684"/>
    </source>
</evidence>
<dbReference type="Gene3D" id="2.40.160.20">
    <property type="match status" value="1"/>
</dbReference>
<dbReference type="Pfam" id="PF13568">
    <property type="entry name" value="OMP_b-brl_2"/>
    <property type="match status" value="1"/>
</dbReference>
<keyword evidence="6" id="KW-1185">Reference proteome</keyword>
<keyword evidence="1" id="KW-0812">Transmembrane</keyword>
<feature type="transmembrane region" description="Helical" evidence="1">
    <location>
        <begin position="42"/>
        <end position="64"/>
    </location>
</feature>
<evidence type="ECO:0000259" key="2">
    <source>
        <dbReference type="Pfam" id="PF13568"/>
    </source>
</evidence>
<dbReference type="Proteomes" id="UP000295684">
    <property type="component" value="Unassembled WGS sequence"/>
</dbReference>
<evidence type="ECO:0000313" key="6">
    <source>
        <dbReference type="Proteomes" id="UP000622648"/>
    </source>
</evidence>
<keyword evidence="1" id="KW-0472">Membrane</keyword>
<organism evidence="4 5">
    <name type="scientific">Pedobacter psychrotolerans</name>
    <dbReference type="NCBI Taxonomy" id="1843235"/>
    <lineage>
        <taxon>Bacteria</taxon>
        <taxon>Pseudomonadati</taxon>
        <taxon>Bacteroidota</taxon>
        <taxon>Sphingobacteriia</taxon>
        <taxon>Sphingobacteriales</taxon>
        <taxon>Sphingobacteriaceae</taxon>
        <taxon>Pedobacter</taxon>
    </lineage>
</organism>
<dbReference type="AlphaFoldDB" id="A0A4V2RYR0"/>
<keyword evidence="1" id="KW-1133">Transmembrane helix</keyword>
<dbReference type="InterPro" id="IPR025665">
    <property type="entry name" value="Beta-barrel_OMP_2"/>
</dbReference>
<sequence>MKDEHNLDKLFKEGLDEIDIPFHEPDWAEMSKKLDQQDKKTIFPLWWSLCAAAAASILIFFIFFNTPKNNHTVSRIEKNQPLVAPKNALVDTLIHDDEKKPFIKNQAPIITDQHALANIPDSAIRNLQPVLSKVVIDGEGINSVSLAQLKTDGKLPAGLSIGKLRPSEKELRNSITPNRLSLTVMAAPDISSTSSSVSNKVSTNFGLMINYALTKKIGLSTGVIYAKKIYDYNGFGTSSSGYSAGPWQVNADCKVLDIPVNLNYQVFKKRSLAVNVSAGLSSYIMLNEKYQLTSGPASMVTNEEVTGNKYFMGIANFSVGVERKVNSRLSLGLQPFLKVPLTGIGKYEGNLSSAGISVLFNIKSLSNN</sequence>
<reference evidence="3" key="1">
    <citation type="journal article" date="2014" name="Int. J. Syst. Evol. Microbiol.">
        <title>Complete genome of a new Firmicutes species belonging to the dominant human colonic microbiota ('Ruminococcus bicirculans') reveals two chromosomes and a selective capacity to utilize plant glucans.</title>
        <authorList>
            <consortium name="NISC Comparative Sequencing Program"/>
            <person name="Wegmann U."/>
            <person name="Louis P."/>
            <person name="Goesmann A."/>
            <person name="Henrissat B."/>
            <person name="Duncan S.H."/>
            <person name="Flint H.J."/>
        </authorList>
    </citation>
    <scope>NUCLEOTIDE SEQUENCE</scope>
    <source>
        <strain evidence="3">CGMCC 1.15644</strain>
    </source>
</reference>
<comment type="caution">
    <text evidence="4">The sequence shown here is derived from an EMBL/GenBank/DDBJ whole genome shotgun (WGS) entry which is preliminary data.</text>
</comment>
<dbReference type="EMBL" id="BMJO01000001">
    <property type="protein sequence ID" value="GGE38711.1"/>
    <property type="molecule type" value="Genomic_DNA"/>
</dbReference>
<evidence type="ECO:0000313" key="3">
    <source>
        <dbReference type="EMBL" id="GGE38711.1"/>
    </source>
</evidence>
<name>A0A4V2RYR0_9SPHI</name>
<protein>
    <recommendedName>
        <fullName evidence="2">Outer membrane protein beta-barrel domain-containing protein</fullName>
    </recommendedName>
</protein>